<keyword evidence="1" id="KW-0602">Photosynthesis</keyword>
<dbReference type="Gene3D" id="2.130.10.10">
    <property type="entry name" value="YVTN repeat-like/Quinoprotein amine dehydrogenase"/>
    <property type="match status" value="2"/>
</dbReference>
<evidence type="ECO:0000259" key="3">
    <source>
        <dbReference type="Pfam" id="PF14870"/>
    </source>
</evidence>
<reference evidence="4 5" key="1">
    <citation type="submission" date="2018-06" db="EMBL/GenBank/DDBJ databases">
        <title>Mucibacter soli gen. nov., sp. nov., a new member of the family Chitinophagaceae producing mucin.</title>
        <authorList>
            <person name="Kim M.-K."/>
            <person name="Park S."/>
            <person name="Kim T.-S."/>
            <person name="Joung Y."/>
            <person name="Han J.-H."/>
            <person name="Kim S.B."/>
        </authorList>
    </citation>
    <scope>NUCLEOTIDE SEQUENCE [LARGE SCALE GENOMIC DNA]</scope>
    <source>
        <strain evidence="4 5">R1-15</strain>
    </source>
</reference>
<comment type="caution">
    <text evidence="4">The sequence shown here is derived from an EMBL/GenBank/DDBJ whole genome shotgun (WGS) entry which is preliminary data.</text>
</comment>
<dbReference type="GO" id="GO:0009523">
    <property type="term" value="C:photosystem II"/>
    <property type="evidence" value="ECO:0007669"/>
    <property type="project" value="UniProtKB-KW"/>
</dbReference>
<dbReference type="CDD" id="cd15482">
    <property type="entry name" value="Sialidase_non-viral"/>
    <property type="match status" value="1"/>
</dbReference>
<dbReference type="InterPro" id="IPR015943">
    <property type="entry name" value="WD40/YVTN_repeat-like_dom_sf"/>
</dbReference>
<evidence type="ECO:0000256" key="1">
    <source>
        <dbReference type="ARBA" id="ARBA00022531"/>
    </source>
</evidence>
<sequence>MRLRTVFICIILLFASGLSSCKKDLLHWKKDQQIDSHTTHTIDRILFLNDTLGFAVGGLRFLYADILTTHDGGYTWSLETYPEAGKEIYDITASPDGTLYTCSYDAKMLSSGDTGKTWQFRQLSSWQPYKSVAFPTSTHGLMVGGVSFDFGCTGHVGSDGNVTSYDSVGYELNQIRMLDSQVGFVCGYGVIKKTTDGGNSWRFLNINTDNFTAMDCRNPACIWTCGYAGSIFKSTDGGESWTRMRNGNDLTIPRYHLYDILFTDDMNGYAVGEDGLVTYTDDGGQHWMEFDRFTKDHLRCIARAPNGDLIVGGENGAFYRLQR</sequence>
<dbReference type="InterPro" id="IPR028203">
    <property type="entry name" value="PSII_CF48-like_dom"/>
</dbReference>
<evidence type="ECO:0000313" key="4">
    <source>
        <dbReference type="EMBL" id="PZF71958.1"/>
    </source>
</evidence>
<gene>
    <name evidence="4" type="ORF">DN068_15730</name>
</gene>
<dbReference type="GO" id="GO:0015979">
    <property type="term" value="P:photosynthesis"/>
    <property type="evidence" value="ECO:0007669"/>
    <property type="project" value="UniProtKB-KW"/>
</dbReference>
<accession>A0A2W2AW94</accession>
<dbReference type="EMBL" id="QKTW01000021">
    <property type="protein sequence ID" value="PZF71958.1"/>
    <property type="molecule type" value="Genomic_DNA"/>
</dbReference>
<organism evidence="4 5">
    <name type="scientific">Taibaiella soli</name>
    <dbReference type="NCBI Taxonomy" id="1649169"/>
    <lineage>
        <taxon>Bacteria</taxon>
        <taxon>Pseudomonadati</taxon>
        <taxon>Bacteroidota</taxon>
        <taxon>Chitinophagia</taxon>
        <taxon>Chitinophagales</taxon>
        <taxon>Chitinophagaceae</taxon>
        <taxon>Taibaiella</taxon>
    </lineage>
</organism>
<evidence type="ECO:0000256" key="2">
    <source>
        <dbReference type="ARBA" id="ARBA00023276"/>
    </source>
</evidence>
<dbReference type="SUPFAM" id="SSF110296">
    <property type="entry name" value="Oligoxyloglucan reducing end-specific cellobiohydrolase"/>
    <property type="match status" value="2"/>
</dbReference>
<dbReference type="PROSITE" id="PS51257">
    <property type="entry name" value="PROKAR_LIPOPROTEIN"/>
    <property type="match status" value="1"/>
</dbReference>
<keyword evidence="2" id="KW-0604">Photosystem II</keyword>
<feature type="domain" description="Photosynthesis system II assembly factor Ycf48/Hcf136-like" evidence="3">
    <location>
        <begin position="210"/>
        <end position="277"/>
    </location>
</feature>
<dbReference type="PANTHER" id="PTHR47199:SF2">
    <property type="entry name" value="PHOTOSYSTEM II STABILITY_ASSEMBLY FACTOR HCF136, CHLOROPLASTIC"/>
    <property type="match status" value="1"/>
</dbReference>
<evidence type="ECO:0000313" key="5">
    <source>
        <dbReference type="Proteomes" id="UP000248745"/>
    </source>
</evidence>
<dbReference type="Pfam" id="PF14870">
    <property type="entry name" value="PSII_BNR"/>
    <property type="match status" value="1"/>
</dbReference>
<protein>
    <recommendedName>
        <fullName evidence="3">Photosynthesis system II assembly factor Ycf48/Hcf136-like domain-containing protein</fullName>
    </recommendedName>
</protein>
<dbReference type="AlphaFoldDB" id="A0A2W2AW94"/>
<dbReference type="OrthoDB" id="9757809at2"/>
<dbReference type="PANTHER" id="PTHR47199">
    <property type="entry name" value="PHOTOSYSTEM II STABILITY/ASSEMBLY FACTOR HCF136, CHLOROPLASTIC"/>
    <property type="match status" value="1"/>
</dbReference>
<proteinExistence type="predicted"/>
<keyword evidence="5" id="KW-1185">Reference proteome</keyword>
<dbReference type="Proteomes" id="UP000248745">
    <property type="component" value="Unassembled WGS sequence"/>
</dbReference>
<name>A0A2W2AW94_9BACT</name>